<dbReference type="InterPro" id="IPR045247">
    <property type="entry name" value="Oye-like"/>
</dbReference>
<evidence type="ECO:0000259" key="7">
    <source>
        <dbReference type="Pfam" id="PF00724"/>
    </source>
</evidence>
<dbReference type="InterPro" id="IPR013785">
    <property type="entry name" value="Aldolase_TIM"/>
</dbReference>
<comment type="similarity">
    <text evidence="2">Belongs to the NADH:flavin oxidoreductase/NADH oxidase family.</text>
</comment>
<evidence type="ECO:0000256" key="6">
    <source>
        <dbReference type="ARBA" id="ARBA00075326"/>
    </source>
</evidence>
<dbReference type="Proteomes" id="UP000000599">
    <property type="component" value="Chromosome A"/>
</dbReference>
<evidence type="ECO:0000256" key="3">
    <source>
        <dbReference type="ARBA" id="ARBA00022643"/>
    </source>
</evidence>
<accession>Q6BZN8</accession>
<dbReference type="GO" id="GO:0003959">
    <property type="term" value="F:NADPH dehydrogenase activity"/>
    <property type="evidence" value="ECO:0007669"/>
    <property type="project" value="TreeGrafter"/>
</dbReference>
<dbReference type="GO" id="GO:0010181">
    <property type="term" value="F:FMN binding"/>
    <property type="evidence" value="ECO:0007669"/>
    <property type="project" value="InterPro"/>
</dbReference>
<proteinExistence type="inferred from homology"/>
<dbReference type="AlphaFoldDB" id="Q6BZN8"/>
<sequence>MTKSFNYQLSTEFKPKSLADTSLFKPIKVGNMNLQHRAVLAPLTRFRNHINSIPNPEAMGMYYGQRSSRPGTLVITEATIVSAAAGGYDTAPGIYNQEQIDAWSKIFKRVHDNNSYVYLQLWSLGRQSDPANLKKIGKPFVSASDVYSDDRGITSEGVIAEDGAIAVNNELRPMTIPEIKQYVNDYAQAARNSLAAGADGVEVHCGNSYMLNQFLDISSNLRTDEYGSQTLENRARFALECIDAVVEAVGADKVGVRFAPYGRFGGMSGSDDLTAIALYAYIFAELEKRAQQGKRVSYIHLVQARMTDFNINENDESAKFDTEFVYKIWKGVVMKAGAYATDPAAVRREVEVGQTLIAYGRYFISNPDLPDRLALGKPLTKYVRDSFYLPDPIAGYVDYPTYKQQDL</sequence>
<dbReference type="VEuPathDB" id="FungiDB:DEHA2A00132g"/>
<dbReference type="PANTHER" id="PTHR22893">
    <property type="entry name" value="NADH OXIDOREDUCTASE-RELATED"/>
    <property type="match status" value="1"/>
</dbReference>
<dbReference type="EMBL" id="CR382133">
    <property type="protein sequence ID" value="CAG84273.1"/>
    <property type="molecule type" value="Genomic_DNA"/>
</dbReference>
<dbReference type="FunCoup" id="Q6BZN8">
    <property type="interactions" value="905"/>
</dbReference>
<keyword evidence="3" id="KW-0288">FMN</keyword>
<gene>
    <name evidence="8" type="ordered locus">DEHA2A00132g</name>
</gene>
<dbReference type="eggNOG" id="KOG0134">
    <property type="taxonomic scope" value="Eukaryota"/>
</dbReference>
<evidence type="ECO:0000256" key="4">
    <source>
        <dbReference type="ARBA" id="ARBA00056646"/>
    </source>
</evidence>
<evidence type="ECO:0000256" key="2">
    <source>
        <dbReference type="ARBA" id="ARBA00005979"/>
    </source>
</evidence>
<dbReference type="RefSeq" id="XP_456331.1">
    <property type="nucleotide sequence ID" value="XM_456331.1"/>
</dbReference>
<evidence type="ECO:0000313" key="8">
    <source>
        <dbReference type="EMBL" id="CAG84273.1"/>
    </source>
</evidence>
<dbReference type="OMA" id="LTRCMAG"/>
<dbReference type="Gene3D" id="3.20.20.70">
    <property type="entry name" value="Aldolase class I"/>
    <property type="match status" value="1"/>
</dbReference>
<protein>
    <recommendedName>
        <fullName evidence="5">Probable NADPH dehydrogenase</fullName>
    </recommendedName>
    <alternativeName>
        <fullName evidence="6">Estrogen-binding protein</fullName>
    </alternativeName>
</protein>
<dbReference type="GeneID" id="2899348"/>
<keyword evidence="3" id="KW-0285">Flavoprotein</keyword>
<dbReference type="KEGG" id="dha:DEHA2A00132g"/>
<dbReference type="SUPFAM" id="SSF51395">
    <property type="entry name" value="FMN-linked oxidoreductases"/>
    <property type="match status" value="1"/>
</dbReference>
<dbReference type="InParanoid" id="Q6BZN8"/>
<name>Q6BZN8_DEBHA</name>
<dbReference type="InterPro" id="IPR001155">
    <property type="entry name" value="OxRdtase_FMN_N"/>
</dbReference>
<dbReference type="PANTHER" id="PTHR22893:SF91">
    <property type="entry name" value="NADPH DEHYDROGENASE 2-RELATED"/>
    <property type="match status" value="1"/>
</dbReference>
<comment type="cofactor">
    <cofactor evidence="1">
        <name>FMN</name>
        <dbReference type="ChEBI" id="CHEBI:58210"/>
    </cofactor>
</comment>
<dbReference type="HOGENOM" id="CLU_012153_0_0_1"/>
<dbReference type="SMR" id="Q6BZN8"/>
<feature type="domain" description="NADH:flavin oxidoreductase/NADH oxidase N-terminal" evidence="7">
    <location>
        <begin position="22"/>
        <end position="378"/>
    </location>
</feature>
<evidence type="ECO:0000313" key="9">
    <source>
        <dbReference type="Proteomes" id="UP000000599"/>
    </source>
</evidence>
<evidence type="ECO:0000256" key="5">
    <source>
        <dbReference type="ARBA" id="ARBA00067604"/>
    </source>
</evidence>
<dbReference type="FunFam" id="3.20.20.70:FF:000138">
    <property type="entry name" value="NADPH dehydrogenase 1"/>
    <property type="match status" value="1"/>
</dbReference>
<dbReference type="GO" id="GO:0042562">
    <property type="term" value="F:hormone binding"/>
    <property type="evidence" value="ECO:0007669"/>
    <property type="project" value="UniProtKB-ARBA"/>
</dbReference>
<dbReference type="OrthoDB" id="276546at2759"/>
<dbReference type="CDD" id="cd02933">
    <property type="entry name" value="OYE_like_FMN"/>
    <property type="match status" value="1"/>
</dbReference>
<dbReference type="Pfam" id="PF00724">
    <property type="entry name" value="Oxidored_FMN"/>
    <property type="match status" value="1"/>
</dbReference>
<organism evidence="8 9">
    <name type="scientific">Debaryomyces hansenii (strain ATCC 36239 / CBS 767 / BCRC 21394 / JCM 1990 / NBRC 0083 / IGC 2968)</name>
    <name type="common">Yeast</name>
    <name type="synonym">Torulaspora hansenii</name>
    <dbReference type="NCBI Taxonomy" id="284592"/>
    <lineage>
        <taxon>Eukaryota</taxon>
        <taxon>Fungi</taxon>
        <taxon>Dikarya</taxon>
        <taxon>Ascomycota</taxon>
        <taxon>Saccharomycotina</taxon>
        <taxon>Pichiomycetes</taxon>
        <taxon>Debaryomycetaceae</taxon>
        <taxon>Debaryomyces</taxon>
    </lineage>
</organism>
<evidence type="ECO:0000256" key="1">
    <source>
        <dbReference type="ARBA" id="ARBA00001917"/>
    </source>
</evidence>
<reference evidence="8 9" key="1">
    <citation type="journal article" date="2004" name="Nature">
        <title>Genome evolution in yeasts.</title>
        <authorList>
            <consortium name="Genolevures"/>
            <person name="Dujon B."/>
            <person name="Sherman D."/>
            <person name="Fischer G."/>
            <person name="Durrens P."/>
            <person name="Casaregola S."/>
            <person name="Lafontaine I."/>
            <person name="de Montigny J."/>
            <person name="Marck C."/>
            <person name="Neuveglise C."/>
            <person name="Talla E."/>
            <person name="Goffard N."/>
            <person name="Frangeul L."/>
            <person name="Aigle M."/>
            <person name="Anthouard V."/>
            <person name="Babour A."/>
            <person name="Barbe V."/>
            <person name="Barnay S."/>
            <person name="Blanchin S."/>
            <person name="Beckerich J.M."/>
            <person name="Beyne E."/>
            <person name="Bleykasten C."/>
            <person name="Boisrame A."/>
            <person name="Boyer J."/>
            <person name="Cattolico L."/>
            <person name="Confanioleri F."/>
            <person name="de Daruvar A."/>
            <person name="Despons L."/>
            <person name="Fabre E."/>
            <person name="Fairhead C."/>
            <person name="Ferry-Dumazet H."/>
            <person name="Groppi A."/>
            <person name="Hantraye F."/>
            <person name="Hennequin C."/>
            <person name="Jauniaux N."/>
            <person name="Joyet P."/>
            <person name="Kachouri R."/>
            <person name="Kerrest A."/>
            <person name="Koszul R."/>
            <person name="Lemaire M."/>
            <person name="Lesur I."/>
            <person name="Ma L."/>
            <person name="Muller H."/>
            <person name="Nicaud J.M."/>
            <person name="Nikolski M."/>
            <person name="Oztas S."/>
            <person name="Ozier-Kalogeropoulos O."/>
            <person name="Pellenz S."/>
            <person name="Potier S."/>
            <person name="Richard G.F."/>
            <person name="Straub M.L."/>
            <person name="Suleau A."/>
            <person name="Swennene D."/>
            <person name="Tekaia F."/>
            <person name="Wesolowski-Louvel M."/>
            <person name="Westhof E."/>
            <person name="Wirth B."/>
            <person name="Zeniou-Meyer M."/>
            <person name="Zivanovic I."/>
            <person name="Bolotin-Fukuhara M."/>
            <person name="Thierry A."/>
            <person name="Bouchier C."/>
            <person name="Caudron B."/>
            <person name="Scarpelli C."/>
            <person name="Gaillardin C."/>
            <person name="Weissenbach J."/>
            <person name="Wincker P."/>
            <person name="Souciet J.L."/>
        </authorList>
    </citation>
    <scope>NUCLEOTIDE SEQUENCE [LARGE SCALE GENOMIC DNA]</scope>
    <source>
        <strain evidence="9">ATCC 36239 / CBS 767 / BCRC 21394 / JCM 1990 / NBRC 0083 / IGC 2968</strain>
    </source>
</reference>
<keyword evidence="9" id="KW-1185">Reference proteome</keyword>
<comment type="function">
    <text evidence="4">Oxidoreductase that binds mammalian estrogens with high affinity.</text>
</comment>